<dbReference type="Proteomes" id="UP001501752">
    <property type="component" value="Unassembled WGS sequence"/>
</dbReference>
<dbReference type="NCBIfam" id="NF001311">
    <property type="entry name" value="PRK00258.1-3"/>
    <property type="match status" value="1"/>
</dbReference>
<dbReference type="InterPro" id="IPR046346">
    <property type="entry name" value="Aminoacid_DH-like_N_sf"/>
</dbReference>
<keyword evidence="6" id="KW-1185">Reference proteome</keyword>
<dbReference type="SUPFAM" id="SSF51735">
    <property type="entry name" value="NAD(P)-binding Rossmann-fold domains"/>
    <property type="match status" value="1"/>
</dbReference>
<gene>
    <name evidence="5" type="ORF">GCM10023235_62850</name>
</gene>
<dbReference type="InterPro" id="IPR013708">
    <property type="entry name" value="Shikimate_DH-bd_N"/>
</dbReference>
<sequence length="276" mass="28210">MTTVHRAAVLGSPIAHSLSPTLHRAGYAALGLGEWRYDRFEVDEAGLPAFVAGLDRAEWAGLSLTMPLKRAILPLLDAVTDTARSVDAVNTVVFTPEGGLRGDNTDVPGLVNALRERGVERVAEAAVLGAGATASSALAALAVVCEGPVTVYVRSAERAAEMRGLGERLGLELRVAAWERGAEALAGPLTVSTTPVGATDGFAAELPAAPGALFDVLYHPWPTALAAAVARAGAPVLGGLDLLVHQAVLQFEQFTGVAAGPLAAMRAAGEAALAAE</sequence>
<dbReference type="Pfam" id="PF08501">
    <property type="entry name" value="Shikimate_dh_N"/>
    <property type="match status" value="1"/>
</dbReference>
<evidence type="ECO:0000259" key="3">
    <source>
        <dbReference type="Pfam" id="PF08501"/>
    </source>
</evidence>
<evidence type="ECO:0000256" key="2">
    <source>
        <dbReference type="ARBA" id="ARBA00023141"/>
    </source>
</evidence>
<dbReference type="SUPFAM" id="SSF53223">
    <property type="entry name" value="Aminoacid dehydrogenase-like, N-terminal domain"/>
    <property type="match status" value="1"/>
</dbReference>
<dbReference type="PANTHER" id="PTHR21089">
    <property type="entry name" value="SHIKIMATE DEHYDROGENASE"/>
    <property type="match status" value="1"/>
</dbReference>
<dbReference type="Gene3D" id="3.40.50.10860">
    <property type="entry name" value="Leucine Dehydrogenase, chain A, domain 1"/>
    <property type="match status" value="1"/>
</dbReference>
<reference evidence="6" key="1">
    <citation type="journal article" date="2019" name="Int. J. Syst. Evol. Microbiol.">
        <title>The Global Catalogue of Microorganisms (GCM) 10K type strain sequencing project: providing services to taxonomists for standard genome sequencing and annotation.</title>
        <authorList>
            <consortium name="The Broad Institute Genomics Platform"/>
            <consortium name="The Broad Institute Genome Sequencing Center for Infectious Disease"/>
            <person name="Wu L."/>
            <person name="Ma J."/>
        </authorList>
    </citation>
    <scope>NUCLEOTIDE SEQUENCE [LARGE SCALE GENOMIC DNA]</scope>
    <source>
        <strain evidence="6">JCM 13006</strain>
    </source>
</reference>
<comment type="pathway">
    <text evidence="1">Metabolic intermediate biosynthesis; chorismate biosynthesis; chorismate from D-erythrose 4-phosphate and phosphoenolpyruvate: step 4/7.</text>
</comment>
<accession>A0ABP9EDX4</accession>
<feature type="domain" description="SDH C-terminal" evidence="4">
    <location>
        <begin position="239"/>
        <end position="268"/>
    </location>
</feature>
<dbReference type="InterPro" id="IPR022893">
    <property type="entry name" value="Shikimate_DH_fam"/>
</dbReference>
<dbReference type="EMBL" id="BAABIS010000001">
    <property type="protein sequence ID" value="GAA4875028.1"/>
    <property type="molecule type" value="Genomic_DNA"/>
</dbReference>
<dbReference type="Gene3D" id="3.40.50.720">
    <property type="entry name" value="NAD(P)-binding Rossmann-like Domain"/>
    <property type="match status" value="1"/>
</dbReference>
<evidence type="ECO:0000313" key="6">
    <source>
        <dbReference type="Proteomes" id="UP001501752"/>
    </source>
</evidence>
<dbReference type="RefSeq" id="WP_345700273.1">
    <property type="nucleotide sequence ID" value="NZ_BAABIS010000001.1"/>
</dbReference>
<evidence type="ECO:0000313" key="5">
    <source>
        <dbReference type="EMBL" id="GAA4875028.1"/>
    </source>
</evidence>
<feature type="domain" description="Shikimate dehydrogenase substrate binding N-terminal" evidence="3">
    <location>
        <begin position="9"/>
        <end position="92"/>
    </location>
</feature>
<keyword evidence="2" id="KW-0028">Amino-acid biosynthesis</keyword>
<comment type="caution">
    <text evidence="5">The sequence shown here is derived from an EMBL/GenBank/DDBJ whole genome shotgun (WGS) entry which is preliminary data.</text>
</comment>
<organism evidence="5 6">
    <name type="scientific">Kitasatospora terrestris</name>
    <dbReference type="NCBI Taxonomy" id="258051"/>
    <lineage>
        <taxon>Bacteria</taxon>
        <taxon>Bacillati</taxon>
        <taxon>Actinomycetota</taxon>
        <taxon>Actinomycetes</taxon>
        <taxon>Kitasatosporales</taxon>
        <taxon>Streptomycetaceae</taxon>
        <taxon>Kitasatospora</taxon>
    </lineage>
</organism>
<name>A0ABP9EDX4_9ACTN</name>
<keyword evidence="2" id="KW-0057">Aromatic amino acid biosynthesis</keyword>
<evidence type="ECO:0000256" key="1">
    <source>
        <dbReference type="ARBA" id="ARBA00004871"/>
    </source>
</evidence>
<protein>
    <submittedName>
        <fullName evidence="5">Shikimate dehydrogenase</fullName>
    </submittedName>
</protein>
<dbReference type="InterPro" id="IPR041121">
    <property type="entry name" value="SDH_C"/>
</dbReference>
<proteinExistence type="predicted"/>
<evidence type="ECO:0000259" key="4">
    <source>
        <dbReference type="Pfam" id="PF18317"/>
    </source>
</evidence>
<dbReference type="PANTHER" id="PTHR21089:SF1">
    <property type="entry name" value="BIFUNCTIONAL 3-DEHYDROQUINATE DEHYDRATASE_SHIKIMATE DEHYDROGENASE, CHLOROPLASTIC"/>
    <property type="match status" value="1"/>
</dbReference>
<dbReference type="Pfam" id="PF18317">
    <property type="entry name" value="SDH_C"/>
    <property type="match status" value="1"/>
</dbReference>
<dbReference type="InterPro" id="IPR036291">
    <property type="entry name" value="NAD(P)-bd_dom_sf"/>
</dbReference>